<keyword evidence="1" id="KW-0472">Membrane</keyword>
<name>A0ABV9N4Y3_9FLAO</name>
<gene>
    <name evidence="2" type="ORF">ACFO5O_13585</name>
</gene>
<proteinExistence type="predicted"/>
<comment type="caution">
    <text evidence="2">The sequence shown here is derived from an EMBL/GenBank/DDBJ whole genome shotgun (WGS) entry which is preliminary data.</text>
</comment>
<dbReference type="RefSeq" id="WP_387964682.1">
    <property type="nucleotide sequence ID" value="NZ_JBHSGP010000014.1"/>
</dbReference>
<evidence type="ECO:0000313" key="3">
    <source>
        <dbReference type="Proteomes" id="UP001595953"/>
    </source>
</evidence>
<keyword evidence="3" id="KW-1185">Reference proteome</keyword>
<dbReference type="EMBL" id="JBHSGP010000014">
    <property type="protein sequence ID" value="MFC4723362.1"/>
    <property type="molecule type" value="Genomic_DNA"/>
</dbReference>
<evidence type="ECO:0000256" key="1">
    <source>
        <dbReference type="SAM" id="Phobius"/>
    </source>
</evidence>
<accession>A0ABV9N4Y3</accession>
<reference evidence="3" key="1">
    <citation type="journal article" date="2019" name="Int. J. Syst. Evol. Microbiol.">
        <title>The Global Catalogue of Microorganisms (GCM) 10K type strain sequencing project: providing services to taxonomists for standard genome sequencing and annotation.</title>
        <authorList>
            <consortium name="The Broad Institute Genomics Platform"/>
            <consortium name="The Broad Institute Genome Sequencing Center for Infectious Disease"/>
            <person name="Wu L."/>
            <person name="Ma J."/>
        </authorList>
    </citation>
    <scope>NUCLEOTIDE SEQUENCE [LARGE SCALE GENOMIC DNA]</scope>
    <source>
        <strain evidence="3">CCUG 63682</strain>
    </source>
</reference>
<keyword evidence="1" id="KW-0812">Transmembrane</keyword>
<protein>
    <submittedName>
        <fullName evidence="2">Uncharacterized protein</fullName>
    </submittedName>
</protein>
<sequence length="94" mass="10221">MIKNEVLIGFLIGLLANFIGLILAIFIFTEGAAVGVVIKQAIIEGFFTKLVSIGAVLNLVAFFIFIKKKQDYRARGVLLATVIVAISTFFINIS</sequence>
<organism evidence="2 3">
    <name type="scientific">Geojedonia litorea</name>
    <dbReference type="NCBI Taxonomy" id="1268269"/>
    <lineage>
        <taxon>Bacteria</taxon>
        <taxon>Pseudomonadati</taxon>
        <taxon>Bacteroidota</taxon>
        <taxon>Flavobacteriia</taxon>
        <taxon>Flavobacteriales</taxon>
        <taxon>Flavobacteriaceae</taxon>
        <taxon>Geojedonia</taxon>
    </lineage>
</organism>
<feature type="transmembrane region" description="Helical" evidence="1">
    <location>
        <begin position="41"/>
        <end position="65"/>
    </location>
</feature>
<feature type="transmembrane region" description="Helical" evidence="1">
    <location>
        <begin position="77"/>
        <end position="93"/>
    </location>
</feature>
<feature type="transmembrane region" description="Helical" evidence="1">
    <location>
        <begin position="7"/>
        <end position="29"/>
    </location>
</feature>
<evidence type="ECO:0000313" key="2">
    <source>
        <dbReference type="EMBL" id="MFC4723362.1"/>
    </source>
</evidence>
<dbReference type="Proteomes" id="UP001595953">
    <property type="component" value="Unassembled WGS sequence"/>
</dbReference>
<keyword evidence="1" id="KW-1133">Transmembrane helix</keyword>